<sequence length="116" mass="13050">MVKRQILFIISLLNLLISQIEHEHIHEHDHEFSIAIGVVPDHLDEETNIGLHAHYIKGIGNHNDFGIGISLETILDDHNHNSISLISSYHFDSGFSIAYAPGIIISDSNKDSNDRF</sequence>
<dbReference type="EMBL" id="UINC01072987">
    <property type="protein sequence ID" value="SVC09026.1"/>
    <property type="molecule type" value="Genomic_DNA"/>
</dbReference>
<feature type="non-terminal residue" evidence="1">
    <location>
        <position position="116"/>
    </location>
</feature>
<gene>
    <name evidence="1" type="ORF">METZ01_LOCUS261880</name>
</gene>
<evidence type="ECO:0008006" key="2">
    <source>
        <dbReference type="Google" id="ProtNLM"/>
    </source>
</evidence>
<accession>A0A382JAW4</accession>
<dbReference type="AlphaFoldDB" id="A0A382JAW4"/>
<proteinExistence type="predicted"/>
<protein>
    <recommendedName>
        <fullName evidence="2">Inverse autotransporter beta-domain domain-containing protein</fullName>
    </recommendedName>
</protein>
<evidence type="ECO:0000313" key="1">
    <source>
        <dbReference type="EMBL" id="SVC09026.1"/>
    </source>
</evidence>
<organism evidence="1">
    <name type="scientific">marine metagenome</name>
    <dbReference type="NCBI Taxonomy" id="408172"/>
    <lineage>
        <taxon>unclassified sequences</taxon>
        <taxon>metagenomes</taxon>
        <taxon>ecological metagenomes</taxon>
    </lineage>
</organism>
<name>A0A382JAW4_9ZZZZ</name>
<reference evidence="1" key="1">
    <citation type="submission" date="2018-05" db="EMBL/GenBank/DDBJ databases">
        <authorList>
            <person name="Lanie J.A."/>
            <person name="Ng W.-L."/>
            <person name="Kazmierczak K.M."/>
            <person name="Andrzejewski T.M."/>
            <person name="Davidsen T.M."/>
            <person name="Wayne K.J."/>
            <person name="Tettelin H."/>
            <person name="Glass J.I."/>
            <person name="Rusch D."/>
            <person name="Podicherti R."/>
            <person name="Tsui H.-C.T."/>
            <person name="Winkler M.E."/>
        </authorList>
    </citation>
    <scope>NUCLEOTIDE SEQUENCE</scope>
</reference>